<dbReference type="InterPro" id="IPR016193">
    <property type="entry name" value="Cytidine_deaminase-like"/>
</dbReference>
<proteinExistence type="predicted"/>
<dbReference type="PROSITE" id="PS51747">
    <property type="entry name" value="CYT_DCMP_DEAMINASES_2"/>
    <property type="match status" value="1"/>
</dbReference>
<organism evidence="2">
    <name type="scientific">marine sediment metagenome</name>
    <dbReference type="NCBI Taxonomy" id="412755"/>
    <lineage>
        <taxon>unclassified sequences</taxon>
        <taxon>metagenomes</taxon>
        <taxon>ecological metagenomes</taxon>
    </lineage>
</organism>
<dbReference type="CDD" id="cd01283">
    <property type="entry name" value="cytidine_deaminase"/>
    <property type="match status" value="1"/>
</dbReference>
<dbReference type="EMBL" id="BARU01047306">
    <property type="protein sequence ID" value="GAH98204.1"/>
    <property type="molecule type" value="Genomic_DNA"/>
</dbReference>
<reference evidence="2" key="1">
    <citation type="journal article" date="2014" name="Front. Microbiol.">
        <title>High frequency of phylogenetically diverse reductive dehalogenase-homologous genes in deep subseafloor sedimentary metagenomes.</title>
        <authorList>
            <person name="Kawai M."/>
            <person name="Futagami T."/>
            <person name="Toyoda A."/>
            <person name="Takaki Y."/>
            <person name="Nishi S."/>
            <person name="Hori S."/>
            <person name="Arai W."/>
            <person name="Tsubouchi T."/>
            <person name="Morono Y."/>
            <person name="Uchiyama I."/>
            <person name="Ito T."/>
            <person name="Fujiyama A."/>
            <person name="Inagaki F."/>
            <person name="Takami H."/>
        </authorList>
    </citation>
    <scope>NUCLEOTIDE SEQUENCE</scope>
    <source>
        <strain evidence="2">Expedition CK06-06</strain>
    </source>
</reference>
<feature type="domain" description="CMP/dCMP-type deaminase" evidence="1">
    <location>
        <begin position="11"/>
        <end position="69"/>
    </location>
</feature>
<feature type="non-terminal residue" evidence="2">
    <location>
        <position position="69"/>
    </location>
</feature>
<gene>
    <name evidence="2" type="ORF">S03H2_70938</name>
</gene>
<evidence type="ECO:0000259" key="1">
    <source>
        <dbReference type="PROSITE" id="PS51747"/>
    </source>
</evidence>
<dbReference type="Gene3D" id="3.40.140.10">
    <property type="entry name" value="Cytidine Deaminase, domain 2"/>
    <property type="match status" value="1"/>
</dbReference>
<accession>X1L701</accession>
<name>X1L701_9ZZZZ</name>
<comment type="caution">
    <text evidence="2">The sequence shown here is derived from an EMBL/GenBank/DDBJ whole genome shotgun (WGS) entry which is preliminary data.</text>
</comment>
<protein>
    <recommendedName>
        <fullName evidence="1">CMP/dCMP-type deaminase domain-containing protein</fullName>
    </recommendedName>
</protein>
<dbReference type="SUPFAM" id="SSF53927">
    <property type="entry name" value="Cytidine deaminase-like"/>
    <property type="match status" value="1"/>
</dbReference>
<dbReference type="InterPro" id="IPR002125">
    <property type="entry name" value="CMP_dCMP_dom"/>
</dbReference>
<sequence>MKQKMINVTESRLKELAQEAWECRERSYTFSGTKVGVAAMSSDGNIFVGCNVEHKFRSHDVHAEVNAIT</sequence>
<evidence type="ECO:0000313" key="2">
    <source>
        <dbReference type="EMBL" id="GAH98204.1"/>
    </source>
</evidence>
<dbReference type="GO" id="GO:0003824">
    <property type="term" value="F:catalytic activity"/>
    <property type="evidence" value="ECO:0007669"/>
    <property type="project" value="InterPro"/>
</dbReference>
<dbReference type="Pfam" id="PF00383">
    <property type="entry name" value="dCMP_cyt_deam_1"/>
    <property type="match status" value="1"/>
</dbReference>
<dbReference type="AlphaFoldDB" id="X1L701"/>